<evidence type="ECO:0000259" key="25">
    <source>
        <dbReference type="Pfam" id="PF08245"/>
    </source>
</evidence>
<dbReference type="GO" id="GO:0008841">
    <property type="term" value="F:dihydrofolate synthase activity"/>
    <property type="evidence" value="ECO:0007669"/>
    <property type="project" value="UniProtKB-EC"/>
</dbReference>
<evidence type="ECO:0000256" key="17">
    <source>
        <dbReference type="ARBA" id="ARBA00030592"/>
    </source>
</evidence>
<evidence type="ECO:0000256" key="18">
    <source>
        <dbReference type="ARBA" id="ARBA00032510"/>
    </source>
</evidence>
<comment type="catalytic activity">
    <reaction evidence="21">
        <text>(6R)-5,10-methylenetetrahydrofolyl-(gamma-L-Glu)(n) + L-glutamate + ATP = (6R)-5,10-methylenetetrahydrofolyl-(gamma-L-Glu)(n+1) + ADP + phosphate + H(+)</text>
        <dbReference type="Rhea" id="RHEA:51912"/>
        <dbReference type="Rhea" id="RHEA-COMP:13257"/>
        <dbReference type="Rhea" id="RHEA-COMP:13258"/>
        <dbReference type="ChEBI" id="CHEBI:15378"/>
        <dbReference type="ChEBI" id="CHEBI:29985"/>
        <dbReference type="ChEBI" id="CHEBI:30616"/>
        <dbReference type="ChEBI" id="CHEBI:43474"/>
        <dbReference type="ChEBI" id="CHEBI:136572"/>
        <dbReference type="ChEBI" id="CHEBI:456216"/>
        <dbReference type="EC" id="6.3.2.17"/>
    </reaction>
</comment>
<dbReference type="InterPro" id="IPR018109">
    <property type="entry name" value="Folylpolyglutamate_synth_CS"/>
</dbReference>
<keyword evidence="10 23" id="KW-0436">Ligase</keyword>
<dbReference type="Gene3D" id="3.90.190.20">
    <property type="entry name" value="Mur ligase, C-terminal domain"/>
    <property type="match status" value="1"/>
</dbReference>
<dbReference type="GO" id="GO:0046872">
    <property type="term" value="F:metal ion binding"/>
    <property type="evidence" value="ECO:0007669"/>
    <property type="project" value="UniProtKB-KW"/>
</dbReference>
<comment type="function">
    <text evidence="2">Functions in two distinct reactions of the de novo folate biosynthetic pathway. Catalyzes the addition of a glutamate residue to dihydropteroate (7,8-dihydropteroate or H2Pte) to form dihydrofolate (7,8-dihydrofolate monoglutamate or H2Pte-Glu). Also catalyzes successive additions of L-glutamate to tetrahydrofolate or 10-formyltetrahydrofolate or 5,10-methylenetetrahydrofolate, leading to folylpolyglutamate derivatives.</text>
</comment>
<dbReference type="InterPro" id="IPR004101">
    <property type="entry name" value="Mur_ligase_C"/>
</dbReference>
<dbReference type="GO" id="GO:0046654">
    <property type="term" value="P:tetrahydrofolate biosynthetic process"/>
    <property type="evidence" value="ECO:0007669"/>
    <property type="project" value="UniProtKB-UniPathway"/>
</dbReference>
<dbReference type="Pfam" id="PF02875">
    <property type="entry name" value="Mur_ligase_C"/>
    <property type="match status" value="1"/>
</dbReference>
<dbReference type="PROSITE" id="PS01012">
    <property type="entry name" value="FOLYLPOLYGLU_SYNT_2"/>
    <property type="match status" value="1"/>
</dbReference>
<reference evidence="27" key="1">
    <citation type="journal article" date="2019" name="Int. J. Syst. Evol. Microbiol.">
        <title>The Global Catalogue of Microorganisms (GCM) 10K type strain sequencing project: providing services to taxonomists for standard genome sequencing and annotation.</title>
        <authorList>
            <consortium name="The Broad Institute Genomics Platform"/>
            <consortium name="The Broad Institute Genome Sequencing Center for Infectious Disease"/>
            <person name="Wu L."/>
            <person name="Ma J."/>
        </authorList>
    </citation>
    <scope>NUCLEOTIDE SEQUENCE [LARGE SCALE GENOMIC DNA]</scope>
    <source>
        <strain evidence="27">CGMCC 1.10130</strain>
    </source>
</reference>
<dbReference type="NCBIfam" id="NF008101">
    <property type="entry name" value="PRK10846.1"/>
    <property type="match status" value="1"/>
</dbReference>
<evidence type="ECO:0000256" key="6">
    <source>
        <dbReference type="ARBA" id="ARBA00011245"/>
    </source>
</evidence>
<dbReference type="RefSeq" id="WP_087505985.1">
    <property type="nucleotide sequence ID" value="NZ_BMDX01000007.1"/>
</dbReference>
<gene>
    <name evidence="26" type="primary">folC</name>
    <name evidence="26" type="ORF">GCM10011369_17150</name>
</gene>
<name>A0A8J2XPD1_9GAMM</name>
<dbReference type="InterPro" id="IPR036565">
    <property type="entry name" value="Mur-like_cat_sf"/>
</dbReference>
<dbReference type="InterPro" id="IPR013221">
    <property type="entry name" value="Mur_ligase_cen"/>
</dbReference>
<proteinExistence type="inferred from homology"/>
<dbReference type="GO" id="GO:0046656">
    <property type="term" value="P:folic acid biosynthetic process"/>
    <property type="evidence" value="ECO:0007669"/>
    <property type="project" value="UniProtKB-KW"/>
</dbReference>
<comment type="catalytic activity">
    <reaction evidence="19">
        <text>(6S)-5,6,7,8-tetrahydrofolyl-(gamma-L-Glu)(n) + L-glutamate + ATP = (6S)-5,6,7,8-tetrahydrofolyl-(gamma-L-Glu)(n+1) + ADP + phosphate + H(+)</text>
        <dbReference type="Rhea" id="RHEA:10580"/>
        <dbReference type="Rhea" id="RHEA-COMP:14738"/>
        <dbReference type="Rhea" id="RHEA-COMP:14740"/>
        <dbReference type="ChEBI" id="CHEBI:15378"/>
        <dbReference type="ChEBI" id="CHEBI:29985"/>
        <dbReference type="ChEBI" id="CHEBI:30616"/>
        <dbReference type="ChEBI" id="CHEBI:43474"/>
        <dbReference type="ChEBI" id="CHEBI:141005"/>
        <dbReference type="ChEBI" id="CHEBI:456216"/>
        <dbReference type="EC" id="6.3.2.17"/>
    </reaction>
</comment>
<evidence type="ECO:0000259" key="24">
    <source>
        <dbReference type="Pfam" id="PF02875"/>
    </source>
</evidence>
<evidence type="ECO:0000256" key="7">
    <source>
        <dbReference type="ARBA" id="ARBA00013023"/>
    </source>
</evidence>
<comment type="catalytic activity">
    <reaction evidence="22">
        <text>7,8-dihydropteroate + L-glutamate + ATP = 7,8-dihydrofolate + ADP + phosphate + H(+)</text>
        <dbReference type="Rhea" id="RHEA:23584"/>
        <dbReference type="ChEBI" id="CHEBI:15378"/>
        <dbReference type="ChEBI" id="CHEBI:17839"/>
        <dbReference type="ChEBI" id="CHEBI:29985"/>
        <dbReference type="ChEBI" id="CHEBI:30616"/>
        <dbReference type="ChEBI" id="CHEBI:43474"/>
        <dbReference type="ChEBI" id="CHEBI:57451"/>
        <dbReference type="ChEBI" id="CHEBI:456216"/>
        <dbReference type="EC" id="6.3.2.12"/>
    </reaction>
</comment>
<keyword evidence="27" id="KW-1185">Reference proteome</keyword>
<feature type="domain" description="Mur ligase C-terminal" evidence="24">
    <location>
        <begin position="288"/>
        <end position="406"/>
    </location>
</feature>
<dbReference type="OrthoDB" id="9809356at2"/>
<organism evidence="26 27">
    <name type="scientific">Neiella marina</name>
    <dbReference type="NCBI Taxonomy" id="508461"/>
    <lineage>
        <taxon>Bacteria</taxon>
        <taxon>Pseudomonadati</taxon>
        <taxon>Pseudomonadota</taxon>
        <taxon>Gammaproteobacteria</taxon>
        <taxon>Alteromonadales</taxon>
        <taxon>Echinimonadaceae</taxon>
        <taxon>Neiella</taxon>
    </lineage>
</organism>
<evidence type="ECO:0000256" key="10">
    <source>
        <dbReference type="ARBA" id="ARBA00022598"/>
    </source>
</evidence>
<evidence type="ECO:0000313" key="27">
    <source>
        <dbReference type="Proteomes" id="UP000619743"/>
    </source>
</evidence>
<protein>
    <recommendedName>
        <fullName evidence="9">Dihydrofolate synthase/folylpolyglutamate synthase</fullName>
        <ecNumber evidence="7">6.3.2.12</ecNumber>
        <ecNumber evidence="8">6.3.2.17</ecNumber>
    </recommendedName>
    <alternativeName>
        <fullName evidence="18">Folylpoly-gamma-glutamate synthetase-dihydrofolate synthetase</fullName>
    </alternativeName>
    <alternativeName>
        <fullName evidence="16">Folylpolyglutamate synthetase</fullName>
    </alternativeName>
    <alternativeName>
        <fullName evidence="17">Tetrahydrofolylpolyglutamate synthase</fullName>
    </alternativeName>
</protein>
<dbReference type="Proteomes" id="UP000619743">
    <property type="component" value="Unassembled WGS sequence"/>
</dbReference>
<comment type="subunit">
    <text evidence="6">Monomer.</text>
</comment>
<evidence type="ECO:0000256" key="20">
    <source>
        <dbReference type="ARBA" id="ARBA00047808"/>
    </source>
</evidence>
<evidence type="ECO:0000256" key="14">
    <source>
        <dbReference type="ARBA" id="ARBA00022842"/>
    </source>
</evidence>
<evidence type="ECO:0000256" key="19">
    <source>
        <dbReference type="ARBA" id="ARBA00047493"/>
    </source>
</evidence>
<dbReference type="Pfam" id="PF08245">
    <property type="entry name" value="Mur_ligase_M"/>
    <property type="match status" value="1"/>
</dbReference>
<evidence type="ECO:0000256" key="5">
    <source>
        <dbReference type="ARBA" id="ARBA00008276"/>
    </source>
</evidence>
<comment type="similarity">
    <text evidence="5 23">Belongs to the folylpolyglutamate synthase family.</text>
</comment>
<dbReference type="NCBIfam" id="TIGR01499">
    <property type="entry name" value="folC"/>
    <property type="match status" value="1"/>
</dbReference>
<dbReference type="EMBL" id="BMDX01000007">
    <property type="protein sequence ID" value="GGA75869.1"/>
    <property type="molecule type" value="Genomic_DNA"/>
</dbReference>
<dbReference type="SUPFAM" id="SSF53623">
    <property type="entry name" value="MurD-like peptide ligases, catalytic domain"/>
    <property type="match status" value="1"/>
</dbReference>
<sequence length="420" mass="44934">MSNTQIPSRSLAEWLAYLESIHPTTIELGLERVGQVADALSLTSFDGSKVITVAGTNGKGSTCAYIEHCLLQAGYSVGVYSSPHLVDYRERVRLDNQLLSEAAHCQAFAVIEAARGDVSLSYFEFGTLAALWLLQQQAPDVVLLEVGLGGRLDATNVVEPDVAVVTTVDFDHQAFLGDNIEQIGFEKAGIFRSGKPAILGDAQLPNSVAQHASNIGATIIAAGVHFDLKLDDNSCWCYCSDDYQLDAIAESQLPIENLATAVTAIRAAQLSVPDQTMRLGLAQASLPGRWQQLQTHPAVFADVAHNPQSTRLLANKISRCQRDGSKVYAVVAMLADKDSLNSIKPLLPVVDYWYLGGLGVPRGASAEQLAQAFACSVVTHPNVADALSQALESADQDDMVVVFGSFYTVAEAQSVLQGNT</sequence>
<keyword evidence="13 23" id="KW-0067">ATP-binding</keyword>
<evidence type="ECO:0000256" key="11">
    <source>
        <dbReference type="ARBA" id="ARBA00022723"/>
    </source>
</evidence>
<dbReference type="Gene3D" id="3.40.1190.10">
    <property type="entry name" value="Mur-like, catalytic domain"/>
    <property type="match status" value="1"/>
</dbReference>
<dbReference type="FunFam" id="3.40.1190.10:FF:000004">
    <property type="entry name" value="Dihydrofolate synthase/folylpolyglutamate synthase"/>
    <property type="match status" value="1"/>
</dbReference>
<evidence type="ECO:0000256" key="15">
    <source>
        <dbReference type="ARBA" id="ARBA00022909"/>
    </source>
</evidence>
<feature type="domain" description="Mur ligase central" evidence="25">
    <location>
        <begin position="53"/>
        <end position="220"/>
    </location>
</feature>
<dbReference type="GO" id="GO:0005737">
    <property type="term" value="C:cytoplasm"/>
    <property type="evidence" value="ECO:0007669"/>
    <property type="project" value="TreeGrafter"/>
</dbReference>
<comment type="cofactor">
    <cofactor evidence="1">
        <name>Mg(2+)</name>
        <dbReference type="ChEBI" id="CHEBI:18420"/>
    </cofactor>
</comment>
<accession>A0A8J2XPD1</accession>
<evidence type="ECO:0000256" key="23">
    <source>
        <dbReference type="PIRNR" id="PIRNR001563"/>
    </source>
</evidence>
<dbReference type="EC" id="6.3.2.12" evidence="7"/>
<evidence type="ECO:0000256" key="2">
    <source>
        <dbReference type="ARBA" id="ARBA00002714"/>
    </source>
</evidence>
<dbReference type="PIRSF" id="PIRSF001563">
    <property type="entry name" value="Folylpolyglu_synth"/>
    <property type="match status" value="1"/>
</dbReference>
<evidence type="ECO:0000256" key="22">
    <source>
        <dbReference type="ARBA" id="ARBA00049161"/>
    </source>
</evidence>
<keyword evidence="12 23" id="KW-0547">Nucleotide-binding</keyword>
<dbReference type="GO" id="GO:0004326">
    <property type="term" value="F:tetrahydrofolylpolyglutamate synthase activity"/>
    <property type="evidence" value="ECO:0007669"/>
    <property type="project" value="UniProtKB-EC"/>
</dbReference>
<evidence type="ECO:0000256" key="13">
    <source>
        <dbReference type="ARBA" id="ARBA00022840"/>
    </source>
</evidence>
<dbReference type="GO" id="GO:0005524">
    <property type="term" value="F:ATP binding"/>
    <property type="evidence" value="ECO:0007669"/>
    <property type="project" value="UniProtKB-KW"/>
</dbReference>
<comment type="pathway">
    <text evidence="3">Cofactor biosynthesis; tetrahydrofolate biosynthesis; 7,8-dihydrofolate from 2-amino-4-hydroxy-6-hydroxymethyl-7,8-dihydropteridine diphosphate and 4-aminobenzoate: step 2/2.</text>
</comment>
<evidence type="ECO:0000256" key="8">
    <source>
        <dbReference type="ARBA" id="ARBA00013025"/>
    </source>
</evidence>
<evidence type="ECO:0000256" key="16">
    <source>
        <dbReference type="ARBA" id="ARBA00030048"/>
    </source>
</evidence>
<evidence type="ECO:0000256" key="21">
    <source>
        <dbReference type="ARBA" id="ARBA00049035"/>
    </source>
</evidence>
<dbReference type="PANTHER" id="PTHR11136">
    <property type="entry name" value="FOLYLPOLYGLUTAMATE SYNTHASE-RELATED"/>
    <property type="match status" value="1"/>
</dbReference>
<keyword evidence="11" id="KW-0479">Metal-binding</keyword>
<dbReference type="AlphaFoldDB" id="A0A8J2XPD1"/>
<evidence type="ECO:0000256" key="3">
    <source>
        <dbReference type="ARBA" id="ARBA00004799"/>
    </source>
</evidence>
<evidence type="ECO:0000313" key="26">
    <source>
        <dbReference type="EMBL" id="GGA75869.1"/>
    </source>
</evidence>
<evidence type="ECO:0000256" key="12">
    <source>
        <dbReference type="ARBA" id="ARBA00022741"/>
    </source>
</evidence>
<keyword evidence="14" id="KW-0460">Magnesium</keyword>
<dbReference type="UniPathway" id="UPA00077">
    <property type="reaction ID" value="UER00157"/>
</dbReference>
<dbReference type="EC" id="6.3.2.17" evidence="8"/>
<dbReference type="PANTHER" id="PTHR11136:SF0">
    <property type="entry name" value="DIHYDROFOLATE SYNTHETASE-RELATED"/>
    <property type="match status" value="1"/>
</dbReference>
<keyword evidence="15" id="KW-0289">Folate biosynthesis</keyword>
<dbReference type="InterPro" id="IPR001645">
    <property type="entry name" value="Folylpolyglutamate_synth"/>
</dbReference>
<comment type="catalytic activity">
    <reaction evidence="20">
        <text>10-formyltetrahydrofolyl-(gamma-L-Glu)(n) + L-glutamate + ATP = 10-formyltetrahydrofolyl-(gamma-L-Glu)(n+1) + ADP + phosphate + H(+)</text>
        <dbReference type="Rhea" id="RHEA:51904"/>
        <dbReference type="Rhea" id="RHEA-COMP:13088"/>
        <dbReference type="Rhea" id="RHEA-COMP:14300"/>
        <dbReference type="ChEBI" id="CHEBI:15378"/>
        <dbReference type="ChEBI" id="CHEBI:29985"/>
        <dbReference type="ChEBI" id="CHEBI:30616"/>
        <dbReference type="ChEBI" id="CHEBI:43474"/>
        <dbReference type="ChEBI" id="CHEBI:134413"/>
        <dbReference type="ChEBI" id="CHEBI:456216"/>
        <dbReference type="EC" id="6.3.2.17"/>
    </reaction>
</comment>
<comment type="caution">
    <text evidence="26">The sequence shown here is derived from an EMBL/GenBank/DDBJ whole genome shotgun (WGS) entry which is preliminary data.</text>
</comment>
<evidence type="ECO:0000256" key="4">
    <source>
        <dbReference type="ARBA" id="ARBA00005150"/>
    </source>
</evidence>
<dbReference type="SUPFAM" id="SSF53244">
    <property type="entry name" value="MurD-like peptide ligases, peptide-binding domain"/>
    <property type="match status" value="1"/>
</dbReference>
<comment type="pathway">
    <text evidence="4">Cofactor biosynthesis; tetrahydrofolylpolyglutamate biosynthesis.</text>
</comment>
<dbReference type="InterPro" id="IPR036615">
    <property type="entry name" value="Mur_ligase_C_dom_sf"/>
</dbReference>
<evidence type="ECO:0000256" key="1">
    <source>
        <dbReference type="ARBA" id="ARBA00001946"/>
    </source>
</evidence>
<evidence type="ECO:0000256" key="9">
    <source>
        <dbReference type="ARBA" id="ARBA00019357"/>
    </source>
</evidence>